<feature type="domain" description="YdbS-like PH" evidence="2">
    <location>
        <begin position="243"/>
        <end position="299"/>
    </location>
</feature>
<dbReference type="PIRSF" id="PIRSF026631">
    <property type="entry name" value="UCP026631"/>
    <property type="match status" value="1"/>
</dbReference>
<feature type="transmembrane region" description="Helical" evidence="1">
    <location>
        <begin position="12"/>
        <end position="32"/>
    </location>
</feature>
<feature type="transmembrane region" description="Helical" evidence="1">
    <location>
        <begin position="348"/>
        <end position="367"/>
    </location>
</feature>
<dbReference type="InterPro" id="IPR014529">
    <property type="entry name" value="UCP026631"/>
</dbReference>
<evidence type="ECO:0000313" key="3">
    <source>
        <dbReference type="EMBL" id="GAA6114125.1"/>
    </source>
</evidence>
<dbReference type="PANTHER" id="PTHR34473:SF2">
    <property type="entry name" value="UPF0699 TRANSMEMBRANE PROTEIN YDBT"/>
    <property type="match status" value="1"/>
</dbReference>
<feature type="domain" description="YdbS-like PH" evidence="2">
    <location>
        <begin position="55"/>
        <end position="131"/>
    </location>
</feature>
<name>A0ABP9ZH49_9LACO</name>
<keyword evidence="1" id="KW-1133">Transmembrane helix</keyword>
<protein>
    <submittedName>
        <fullName evidence="3">PH domain-containing protein</fullName>
    </submittedName>
</protein>
<dbReference type="Pfam" id="PF03703">
    <property type="entry name" value="bPH_2"/>
    <property type="match status" value="3"/>
</dbReference>
<dbReference type="PANTHER" id="PTHR34473">
    <property type="entry name" value="UPF0699 TRANSMEMBRANE PROTEIN YDBS"/>
    <property type="match status" value="1"/>
</dbReference>
<evidence type="ECO:0000256" key="1">
    <source>
        <dbReference type="SAM" id="Phobius"/>
    </source>
</evidence>
<dbReference type="EMBL" id="BAABVV010000028">
    <property type="protein sequence ID" value="GAA6114125.1"/>
    <property type="molecule type" value="Genomic_DNA"/>
</dbReference>
<evidence type="ECO:0000259" key="2">
    <source>
        <dbReference type="Pfam" id="PF03703"/>
    </source>
</evidence>
<feature type="transmembrane region" description="Helical" evidence="1">
    <location>
        <begin position="214"/>
        <end position="238"/>
    </location>
</feature>
<accession>A0ABP9ZH49</accession>
<keyword evidence="1" id="KW-0472">Membrane</keyword>
<dbReference type="RefSeq" id="WP_353317504.1">
    <property type="nucleotide sequence ID" value="NZ_BAABVV010000028.1"/>
</dbReference>
<feature type="transmembrane region" description="Helical" evidence="1">
    <location>
        <begin position="38"/>
        <end position="58"/>
    </location>
</feature>
<feature type="transmembrane region" description="Helical" evidence="1">
    <location>
        <begin position="182"/>
        <end position="202"/>
    </location>
</feature>
<dbReference type="Proteomes" id="UP001438112">
    <property type="component" value="Unassembled WGS sequence"/>
</dbReference>
<organism evidence="3 4">
    <name type="scientific">Apilactobacillus apinorum</name>
    <dbReference type="NCBI Taxonomy" id="1218495"/>
    <lineage>
        <taxon>Bacteria</taxon>
        <taxon>Bacillati</taxon>
        <taxon>Bacillota</taxon>
        <taxon>Bacilli</taxon>
        <taxon>Lactobacillales</taxon>
        <taxon>Lactobacillaceae</taxon>
        <taxon>Apilactobacillus</taxon>
    </lineage>
</organism>
<keyword evidence="4" id="KW-1185">Reference proteome</keyword>
<sequence>MHNKLLSPFAFIYYVRGLIYMVPLSFLIASGIHVSSTIMLVLLLSLSFGSDILSYFYFRYSILDDQIVIRKGIFVKKTIHIPFSRIQSIQHSQLFLLKPFNIESIKIETAGKKSEDGNELTAVNVQVGEYLEQKHREFVHPTVDEAVVEEKQQQAKETTSSDNSYIAGIKDIVLFSFTNLKLLYLFVFLLSRLGGDFFSSAIDDAANKLSQMSVAVIIASVITGILLAQTLVVVYNVIRYFDFTLSKKDKYLEIEMGLLSRSKIRVSTNRIQSVLVEQNLLQKWIHISTVRIVLATDESSKDDNGKELAIALPNLFAKDFAKRFKEYFGWVPLQYVATFKPTIRAWWIFSRNVSWIVLIPIILMWFFDNKVKIVLALIALLLLLIIIGNAHFKYVSTEVSLSGDDKDASMMISTSRLLNKRQYHIGWHQIQAMRIRQSIWMKKTQLAHIEVIIRSGMTGKTITAKYLPFNDAQKVYDWYRQ</sequence>
<evidence type="ECO:0000313" key="4">
    <source>
        <dbReference type="Proteomes" id="UP001438112"/>
    </source>
</evidence>
<keyword evidence="1" id="KW-0812">Transmembrane</keyword>
<proteinExistence type="predicted"/>
<comment type="caution">
    <text evidence="3">The sequence shown here is derived from an EMBL/GenBank/DDBJ whole genome shotgun (WGS) entry which is preliminary data.</text>
</comment>
<reference evidence="3 4" key="1">
    <citation type="submission" date="2024-03" db="EMBL/GenBank/DDBJ databases">
        <title>Inconsistent identification of Apilactobacillus kunkeei-related strains obtained by well-developed overall genome related indices.</title>
        <authorList>
            <person name="Maeno S."/>
            <person name="Endo A."/>
        </authorList>
    </citation>
    <scope>NUCLEOTIDE SEQUENCE [LARGE SCALE GENOMIC DNA]</scope>
    <source>
        <strain evidence="3 4">20H-10</strain>
    </source>
</reference>
<gene>
    <name evidence="3" type="ORF">AP20H10_04880</name>
</gene>
<feature type="transmembrane region" description="Helical" evidence="1">
    <location>
        <begin position="373"/>
        <end position="392"/>
    </location>
</feature>
<dbReference type="InterPro" id="IPR005182">
    <property type="entry name" value="YdbS-like_PH"/>
</dbReference>
<feature type="domain" description="YdbS-like PH" evidence="2">
    <location>
        <begin position="412"/>
        <end position="479"/>
    </location>
</feature>